<dbReference type="HAMAP" id="MF_00163">
    <property type="entry name" value="Pep_deformylase"/>
    <property type="match status" value="1"/>
</dbReference>
<dbReference type="NCBIfam" id="NF001159">
    <property type="entry name" value="PRK00150.1-3"/>
    <property type="match status" value="1"/>
</dbReference>
<dbReference type="PANTHER" id="PTHR10458">
    <property type="entry name" value="PEPTIDE DEFORMYLASE"/>
    <property type="match status" value="1"/>
</dbReference>
<dbReference type="GO" id="GO:0006412">
    <property type="term" value="P:translation"/>
    <property type="evidence" value="ECO:0007669"/>
    <property type="project" value="UniProtKB-UniRule"/>
</dbReference>
<evidence type="ECO:0000256" key="2">
    <source>
        <dbReference type="ARBA" id="ARBA00023004"/>
    </source>
</evidence>
<feature type="active site" evidence="3">
    <location>
        <position position="142"/>
    </location>
</feature>
<dbReference type="Gene3D" id="3.90.45.10">
    <property type="entry name" value="Peptide deformylase"/>
    <property type="match status" value="1"/>
</dbReference>
<dbReference type="InterPro" id="IPR023635">
    <property type="entry name" value="Peptide_deformylase"/>
</dbReference>
<dbReference type="Proteomes" id="UP000824209">
    <property type="component" value="Unassembled WGS sequence"/>
</dbReference>
<keyword evidence="3" id="KW-0479">Metal-binding</keyword>
<accession>A0A9D2M4B8</accession>
<dbReference type="CDD" id="cd00487">
    <property type="entry name" value="Pep_deformylase"/>
    <property type="match status" value="1"/>
</dbReference>
<dbReference type="NCBIfam" id="TIGR00079">
    <property type="entry name" value="pept_deformyl"/>
    <property type="match status" value="1"/>
</dbReference>
<comment type="similarity">
    <text evidence="1 3">Belongs to the polypeptide deformylase family.</text>
</comment>
<gene>
    <name evidence="3 4" type="primary">def</name>
    <name evidence="4" type="ORF">H9943_08300</name>
</gene>
<feature type="binding site" evidence="3">
    <location>
        <position position="99"/>
    </location>
    <ligand>
        <name>Fe cation</name>
        <dbReference type="ChEBI" id="CHEBI:24875"/>
    </ligand>
</feature>
<dbReference type="Pfam" id="PF01327">
    <property type="entry name" value="Pep_deformylase"/>
    <property type="match status" value="1"/>
</dbReference>
<dbReference type="InterPro" id="IPR036821">
    <property type="entry name" value="Peptide_deformylase_sf"/>
</dbReference>
<keyword evidence="3" id="KW-0648">Protein biosynthesis</keyword>
<organism evidence="4 5">
    <name type="scientific">Candidatus Ruthenibacterium avium</name>
    <dbReference type="NCBI Taxonomy" id="2838751"/>
    <lineage>
        <taxon>Bacteria</taxon>
        <taxon>Bacillati</taxon>
        <taxon>Bacillota</taxon>
        <taxon>Clostridia</taxon>
        <taxon>Eubacteriales</taxon>
        <taxon>Oscillospiraceae</taxon>
        <taxon>Ruthenibacterium</taxon>
    </lineage>
</organism>
<comment type="function">
    <text evidence="3">Removes the formyl group from the N-terminal Met of newly synthesized proteins. Requires at least a dipeptide for an efficient rate of reaction. N-terminal L-methionine is a prerequisite for activity but the enzyme has broad specificity at other positions.</text>
</comment>
<feature type="binding site" evidence="3">
    <location>
        <position position="145"/>
    </location>
    <ligand>
        <name>Fe cation</name>
        <dbReference type="ChEBI" id="CHEBI:24875"/>
    </ligand>
</feature>
<dbReference type="PRINTS" id="PR01576">
    <property type="entry name" value="PDEFORMYLASE"/>
</dbReference>
<dbReference type="GO" id="GO:0042586">
    <property type="term" value="F:peptide deformylase activity"/>
    <property type="evidence" value="ECO:0007669"/>
    <property type="project" value="UniProtKB-UniRule"/>
</dbReference>
<dbReference type="EC" id="3.5.1.88" evidence="3"/>
<comment type="cofactor">
    <cofactor evidence="3">
        <name>Fe(2+)</name>
        <dbReference type="ChEBI" id="CHEBI:29033"/>
    </cofactor>
    <text evidence="3">Binds 1 Fe(2+) ion.</text>
</comment>
<sequence>MGLRIIVQDGDPILTKKCRPVTNFDDKLAQLLDDMRETLIEANGYGLAGPQVGILRRVFISVDERDMDENAEEQEMKFLEFINPEILSTEGEVMQYEGCLSFPGRNGAIKRPEKIVARAFDRHGNPFTIEAEGMLARCICHESDHLDGVTIVDRAEYFYEDMDGEEE</sequence>
<keyword evidence="3 4" id="KW-0378">Hydrolase</keyword>
<name>A0A9D2M4B8_9FIRM</name>
<evidence type="ECO:0000256" key="3">
    <source>
        <dbReference type="HAMAP-Rule" id="MF_00163"/>
    </source>
</evidence>
<dbReference type="SUPFAM" id="SSF56420">
    <property type="entry name" value="Peptide deformylase"/>
    <property type="match status" value="1"/>
</dbReference>
<keyword evidence="2 3" id="KW-0408">Iron</keyword>
<proteinExistence type="inferred from homology"/>
<dbReference type="EMBL" id="DWYA01000071">
    <property type="protein sequence ID" value="HJB40381.1"/>
    <property type="molecule type" value="Genomic_DNA"/>
</dbReference>
<comment type="catalytic activity">
    <reaction evidence="3">
        <text>N-terminal N-formyl-L-methionyl-[peptide] + H2O = N-terminal L-methionyl-[peptide] + formate</text>
        <dbReference type="Rhea" id="RHEA:24420"/>
        <dbReference type="Rhea" id="RHEA-COMP:10639"/>
        <dbReference type="Rhea" id="RHEA-COMP:10640"/>
        <dbReference type="ChEBI" id="CHEBI:15377"/>
        <dbReference type="ChEBI" id="CHEBI:15740"/>
        <dbReference type="ChEBI" id="CHEBI:49298"/>
        <dbReference type="ChEBI" id="CHEBI:64731"/>
        <dbReference type="EC" id="3.5.1.88"/>
    </reaction>
</comment>
<evidence type="ECO:0000313" key="4">
    <source>
        <dbReference type="EMBL" id="HJB40381.1"/>
    </source>
</evidence>
<comment type="caution">
    <text evidence="4">The sequence shown here is derived from an EMBL/GenBank/DDBJ whole genome shotgun (WGS) entry which is preliminary data.</text>
</comment>
<evidence type="ECO:0000313" key="5">
    <source>
        <dbReference type="Proteomes" id="UP000824209"/>
    </source>
</evidence>
<dbReference type="PIRSF" id="PIRSF004749">
    <property type="entry name" value="Pep_def"/>
    <property type="match status" value="1"/>
</dbReference>
<protein>
    <recommendedName>
        <fullName evidence="3">Peptide deformylase</fullName>
        <shortName evidence="3">PDF</shortName>
        <ecNumber evidence="3">3.5.1.88</ecNumber>
    </recommendedName>
    <alternativeName>
        <fullName evidence="3">Polypeptide deformylase</fullName>
    </alternativeName>
</protein>
<reference evidence="4" key="1">
    <citation type="journal article" date="2021" name="PeerJ">
        <title>Extensive microbial diversity within the chicken gut microbiome revealed by metagenomics and culture.</title>
        <authorList>
            <person name="Gilroy R."/>
            <person name="Ravi A."/>
            <person name="Getino M."/>
            <person name="Pursley I."/>
            <person name="Horton D.L."/>
            <person name="Alikhan N.F."/>
            <person name="Baker D."/>
            <person name="Gharbi K."/>
            <person name="Hall N."/>
            <person name="Watson M."/>
            <person name="Adriaenssens E.M."/>
            <person name="Foster-Nyarko E."/>
            <person name="Jarju S."/>
            <person name="Secka A."/>
            <person name="Antonio M."/>
            <person name="Oren A."/>
            <person name="Chaudhuri R.R."/>
            <person name="La Ragione R."/>
            <person name="Hildebrand F."/>
            <person name="Pallen M.J."/>
        </authorList>
    </citation>
    <scope>NUCLEOTIDE SEQUENCE</scope>
    <source>
        <strain evidence="4">ChiBcec8-14828</strain>
    </source>
</reference>
<feature type="binding site" evidence="3">
    <location>
        <position position="141"/>
    </location>
    <ligand>
        <name>Fe cation</name>
        <dbReference type="ChEBI" id="CHEBI:24875"/>
    </ligand>
</feature>
<dbReference type="GO" id="GO:0046872">
    <property type="term" value="F:metal ion binding"/>
    <property type="evidence" value="ECO:0007669"/>
    <property type="project" value="UniProtKB-KW"/>
</dbReference>
<reference evidence="4" key="2">
    <citation type="submission" date="2021-04" db="EMBL/GenBank/DDBJ databases">
        <authorList>
            <person name="Gilroy R."/>
        </authorList>
    </citation>
    <scope>NUCLEOTIDE SEQUENCE</scope>
    <source>
        <strain evidence="4">ChiBcec8-14828</strain>
    </source>
</reference>
<dbReference type="AlphaFoldDB" id="A0A9D2M4B8"/>
<evidence type="ECO:0000256" key="1">
    <source>
        <dbReference type="ARBA" id="ARBA00010759"/>
    </source>
</evidence>
<dbReference type="PANTHER" id="PTHR10458:SF22">
    <property type="entry name" value="PEPTIDE DEFORMYLASE"/>
    <property type="match status" value="1"/>
</dbReference>